<dbReference type="RefSeq" id="WP_145894184.1">
    <property type="nucleotide sequence ID" value="NZ_VOBQ01000013.1"/>
</dbReference>
<dbReference type="CDD" id="cd01109">
    <property type="entry name" value="HTH_YyaN"/>
    <property type="match status" value="1"/>
</dbReference>
<accession>A0A562ZNU0</accession>
<dbReference type="Gene3D" id="1.10.1660.10">
    <property type="match status" value="1"/>
</dbReference>
<sequence>MPAASASRKTLRLRIGELAERTGRSADTIRWYERQGLLPPVPRQGAHRVYSKRHVEWLELMERLRRSGMSVAELRTYTALAQRGAATLEQTHAMLVAHRVKVEERIAEWRAARKLVDEKIAFYSEWMETGERPGKRNEQA</sequence>
<dbReference type="PROSITE" id="PS50937">
    <property type="entry name" value="HTH_MERR_2"/>
    <property type="match status" value="1"/>
</dbReference>
<comment type="caution">
    <text evidence="3">The sequence shown here is derived from an EMBL/GenBank/DDBJ whole genome shotgun (WGS) entry which is preliminary data.</text>
</comment>
<dbReference type="InterPro" id="IPR000551">
    <property type="entry name" value="MerR-type_HTH_dom"/>
</dbReference>
<keyword evidence="1" id="KW-0238">DNA-binding</keyword>
<dbReference type="PRINTS" id="PR00040">
    <property type="entry name" value="HTHMERR"/>
</dbReference>
<dbReference type="SUPFAM" id="SSF46955">
    <property type="entry name" value="Putative DNA-binding domain"/>
    <property type="match status" value="1"/>
</dbReference>
<dbReference type="AlphaFoldDB" id="A0A562ZNU0"/>
<evidence type="ECO:0000259" key="2">
    <source>
        <dbReference type="PROSITE" id="PS50937"/>
    </source>
</evidence>
<gene>
    <name evidence="3" type="ORF">FN976_16720</name>
</gene>
<dbReference type="GO" id="GO:0003677">
    <property type="term" value="F:DNA binding"/>
    <property type="evidence" value="ECO:0007669"/>
    <property type="project" value="UniProtKB-KW"/>
</dbReference>
<reference evidence="3 4" key="1">
    <citation type="submission" date="2019-07" db="EMBL/GenBank/DDBJ databases">
        <title>Caenimonas sedimenti sp. nov., isolated from activated sludge.</title>
        <authorList>
            <person name="Xu J."/>
        </authorList>
    </citation>
    <scope>NUCLEOTIDE SEQUENCE [LARGE SCALE GENOMIC DNA]</scope>
    <source>
        <strain evidence="3 4">HX-9-20</strain>
    </source>
</reference>
<name>A0A562ZNU0_9BURK</name>
<evidence type="ECO:0000256" key="1">
    <source>
        <dbReference type="ARBA" id="ARBA00023125"/>
    </source>
</evidence>
<feature type="domain" description="HTH merR-type" evidence="2">
    <location>
        <begin position="12"/>
        <end position="80"/>
    </location>
</feature>
<dbReference type="PANTHER" id="PTHR30204:SF98">
    <property type="entry name" value="HTH-TYPE TRANSCRIPTIONAL REGULATOR ADHR"/>
    <property type="match status" value="1"/>
</dbReference>
<dbReference type="Pfam" id="PF13411">
    <property type="entry name" value="MerR_1"/>
    <property type="match status" value="1"/>
</dbReference>
<dbReference type="SMART" id="SM00422">
    <property type="entry name" value="HTH_MERR"/>
    <property type="match status" value="1"/>
</dbReference>
<organism evidence="3 4">
    <name type="scientific">Caenimonas sedimenti</name>
    <dbReference type="NCBI Taxonomy" id="2596921"/>
    <lineage>
        <taxon>Bacteria</taxon>
        <taxon>Pseudomonadati</taxon>
        <taxon>Pseudomonadota</taxon>
        <taxon>Betaproteobacteria</taxon>
        <taxon>Burkholderiales</taxon>
        <taxon>Comamonadaceae</taxon>
        <taxon>Caenimonas</taxon>
    </lineage>
</organism>
<protein>
    <submittedName>
        <fullName evidence="3">MerR family transcriptional regulator</fullName>
    </submittedName>
</protein>
<dbReference type="GO" id="GO:0003700">
    <property type="term" value="F:DNA-binding transcription factor activity"/>
    <property type="evidence" value="ECO:0007669"/>
    <property type="project" value="InterPro"/>
</dbReference>
<dbReference type="Proteomes" id="UP000318199">
    <property type="component" value="Unassembled WGS sequence"/>
</dbReference>
<evidence type="ECO:0000313" key="3">
    <source>
        <dbReference type="EMBL" id="TWO69988.1"/>
    </source>
</evidence>
<dbReference type="InterPro" id="IPR009061">
    <property type="entry name" value="DNA-bd_dom_put_sf"/>
</dbReference>
<dbReference type="InterPro" id="IPR047057">
    <property type="entry name" value="MerR_fam"/>
</dbReference>
<dbReference type="OrthoDB" id="9808480at2"/>
<evidence type="ECO:0000313" key="4">
    <source>
        <dbReference type="Proteomes" id="UP000318199"/>
    </source>
</evidence>
<dbReference type="PANTHER" id="PTHR30204">
    <property type="entry name" value="REDOX-CYCLING DRUG-SENSING TRANSCRIPTIONAL ACTIVATOR SOXR"/>
    <property type="match status" value="1"/>
</dbReference>
<dbReference type="EMBL" id="VOBQ01000013">
    <property type="protein sequence ID" value="TWO69988.1"/>
    <property type="molecule type" value="Genomic_DNA"/>
</dbReference>
<proteinExistence type="predicted"/>
<keyword evidence="4" id="KW-1185">Reference proteome</keyword>